<dbReference type="Gene3D" id="3.40.718.10">
    <property type="entry name" value="Isopropylmalate Dehydrogenase"/>
    <property type="match status" value="1"/>
</dbReference>
<dbReference type="GO" id="GO:0016491">
    <property type="term" value="F:oxidoreductase activity"/>
    <property type="evidence" value="ECO:0007669"/>
    <property type="project" value="UniProtKB-KW"/>
</dbReference>
<evidence type="ECO:0000256" key="3">
    <source>
        <dbReference type="ARBA" id="ARBA00022723"/>
    </source>
</evidence>
<comment type="similarity">
    <text evidence="2">Belongs to the PdxA family. PdxA2 subfamily.</text>
</comment>
<dbReference type="Pfam" id="PF04166">
    <property type="entry name" value="PdxA"/>
    <property type="match status" value="1"/>
</dbReference>
<protein>
    <submittedName>
        <fullName evidence="6">4-hydroxythreonine-4-phosphate dehydrogenase</fullName>
    </submittedName>
</protein>
<dbReference type="AlphaFoldDB" id="A0A0U2VE25"/>
<keyword evidence="3" id="KW-0479">Metal-binding</keyword>
<reference evidence="6 7" key="2">
    <citation type="journal article" date="2016" name="Genome Announc.">
        <title>Complete Genome Sequences of Two Interactive Moderate Thermophiles, Paenibacillus napthalenovorans 32O-Y and Paenibacillus sp. 32O-W.</title>
        <authorList>
            <person name="Butler R.R.III."/>
            <person name="Wang J."/>
            <person name="Stark B.C."/>
            <person name="Pombert J.F."/>
        </authorList>
    </citation>
    <scope>NUCLEOTIDE SEQUENCE [LARGE SCALE GENOMIC DNA]</scope>
    <source>
        <strain evidence="6 7">32O-Y</strain>
    </source>
</reference>
<evidence type="ECO:0000256" key="4">
    <source>
        <dbReference type="ARBA" id="ARBA00023002"/>
    </source>
</evidence>
<sequence>MLQEEALMNNQKPVIMITIGDPAGIGPEISLKALLDKKTYEICNPILIGDKNLLAWYIRLLQAPLTLHPITEPGEALFQYGLIDVIHMPNVKIDRLQIGEPAADCGLAMLEYTNKALQLALEGKVQAVIGGPHTKKSVELAGVEFDGYPSYVAKVTGTKPEEAFLMLVSDRLRIVNVTLHVSLRRALQMINKQLVLKAIRAADKAVRSMGIQAPQMAVAGLNPHAGEQGMFGTEEIEDIEPAILQAQREGIHAFGPYGSDTLFLEHCELKYDAYIAMYHDQAHLPIKLLAFDKITAFTIGTPVFFCTVGHGSAPDIAGKGVASPNSLLESIRLVSHVPVTG</sequence>
<organism evidence="6 7">
    <name type="scientific">Paenibacillus naphthalenovorans</name>
    <dbReference type="NCBI Taxonomy" id="162209"/>
    <lineage>
        <taxon>Bacteria</taxon>
        <taxon>Bacillati</taxon>
        <taxon>Bacillota</taxon>
        <taxon>Bacilli</taxon>
        <taxon>Bacillales</taxon>
        <taxon>Paenibacillaceae</taxon>
        <taxon>Paenibacillus</taxon>
    </lineage>
</organism>
<dbReference type="PANTHER" id="PTHR30004:SF6">
    <property type="entry name" value="D-THREONATE 4-PHOSPHATE DEHYDROGENASE"/>
    <property type="match status" value="1"/>
</dbReference>
<dbReference type="SUPFAM" id="SSF53659">
    <property type="entry name" value="Isocitrate/Isopropylmalate dehydrogenase-like"/>
    <property type="match status" value="1"/>
</dbReference>
<dbReference type="GO" id="GO:0046872">
    <property type="term" value="F:metal ion binding"/>
    <property type="evidence" value="ECO:0007669"/>
    <property type="project" value="UniProtKB-KW"/>
</dbReference>
<keyword evidence="4" id="KW-0560">Oxidoreductase</keyword>
<evidence type="ECO:0000313" key="6">
    <source>
        <dbReference type="EMBL" id="ALS21763.1"/>
    </source>
</evidence>
<keyword evidence="7" id="KW-1185">Reference proteome</keyword>
<dbReference type="STRING" id="162209.IJ22_13870"/>
<proteinExistence type="inferred from homology"/>
<dbReference type="InterPro" id="IPR005255">
    <property type="entry name" value="PdxA_fam"/>
</dbReference>
<dbReference type="EMBL" id="CP013652">
    <property type="protein sequence ID" value="ALS21763.1"/>
    <property type="molecule type" value="Genomic_DNA"/>
</dbReference>
<reference evidence="7" key="1">
    <citation type="submission" date="2015-12" db="EMBL/GenBank/DDBJ databases">
        <title>Complete genome sequences of two moderately thermophilic Paenibacillus species.</title>
        <authorList>
            <person name="Butler R.III."/>
            <person name="Wang J."/>
            <person name="Stark B.C."/>
            <person name="Pombert J.-F."/>
        </authorList>
    </citation>
    <scope>NUCLEOTIDE SEQUENCE [LARGE SCALE GENOMIC DNA]</scope>
    <source>
        <strain evidence="7">32O-Y</strain>
    </source>
</reference>
<dbReference type="GO" id="GO:0051287">
    <property type="term" value="F:NAD binding"/>
    <property type="evidence" value="ECO:0007669"/>
    <property type="project" value="InterPro"/>
</dbReference>
<dbReference type="PANTHER" id="PTHR30004">
    <property type="entry name" value="4-HYDROXYTHREONINE-4-PHOSPHATE DEHYDROGENASE"/>
    <property type="match status" value="1"/>
</dbReference>
<keyword evidence="5" id="KW-0520">NAD</keyword>
<name>A0A0U2VE25_9BACL</name>
<evidence type="ECO:0000256" key="1">
    <source>
        <dbReference type="ARBA" id="ARBA00001968"/>
    </source>
</evidence>
<evidence type="ECO:0000256" key="5">
    <source>
        <dbReference type="ARBA" id="ARBA00023027"/>
    </source>
</evidence>
<evidence type="ECO:0000313" key="7">
    <source>
        <dbReference type="Proteomes" id="UP000061660"/>
    </source>
</evidence>
<dbReference type="PATRIC" id="fig|162209.4.peg.1470"/>
<accession>A0A0U2VE25</accession>
<dbReference type="KEGG" id="pnp:IJ22_13870"/>
<evidence type="ECO:0000256" key="2">
    <source>
        <dbReference type="ARBA" id="ARBA00009464"/>
    </source>
</evidence>
<gene>
    <name evidence="6" type="ORF">IJ22_13870</name>
</gene>
<comment type="cofactor">
    <cofactor evidence="1">
        <name>a divalent metal cation</name>
        <dbReference type="ChEBI" id="CHEBI:60240"/>
    </cofactor>
</comment>
<dbReference type="Proteomes" id="UP000061660">
    <property type="component" value="Chromosome"/>
</dbReference>